<evidence type="ECO:0000313" key="3">
    <source>
        <dbReference type="Proteomes" id="UP000198122"/>
    </source>
</evidence>
<dbReference type="AlphaFoldDB" id="A0A212U5I7"/>
<organism evidence="2 3">
    <name type="scientific">Kytococcus aerolatus</name>
    <dbReference type="NCBI Taxonomy" id="592308"/>
    <lineage>
        <taxon>Bacteria</taxon>
        <taxon>Bacillati</taxon>
        <taxon>Actinomycetota</taxon>
        <taxon>Actinomycetes</taxon>
        <taxon>Micrococcales</taxon>
        <taxon>Kytococcaceae</taxon>
        <taxon>Kytococcus</taxon>
    </lineage>
</organism>
<dbReference type="Proteomes" id="UP000198122">
    <property type="component" value="Unassembled WGS sequence"/>
</dbReference>
<feature type="transmembrane region" description="Helical" evidence="1">
    <location>
        <begin position="42"/>
        <end position="71"/>
    </location>
</feature>
<accession>A0A212U5I7</accession>
<proteinExistence type="predicted"/>
<keyword evidence="1" id="KW-1133">Transmembrane helix</keyword>
<gene>
    <name evidence="2" type="ORF">SAMN05445756_1994</name>
</gene>
<dbReference type="EMBL" id="FYEZ01000003">
    <property type="protein sequence ID" value="SNC73497.1"/>
    <property type="molecule type" value="Genomic_DNA"/>
</dbReference>
<sequence length="83" mass="9236">MAGRESSVWRLPWRPWTHEWMKNMLSLAGAAPLGDDPLSGCLAFLLVLPLLLLTPFWVAEWLLVVVLWPFVVAGRALGRVLAG</sequence>
<keyword evidence="3" id="KW-1185">Reference proteome</keyword>
<evidence type="ECO:0000256" key="1">
    <source>
        <dbReference type="SAM" id="Phobius"/>
    </source>
</evidence>
<evidence type="ECO:0000313" key="2">
    <source>
        <dbReference type="EMBL" id="SNC73497.1"/>
    </source>
</evidence>
<reference evidence="2 3" key="1">
    <citation type="submission" date="2017-06" db="EMBL/GenBank/DDBJ databases">
        <authorList>
            <person name="Kim H.J."/>
            <person name="Triplett B.A."/>
        </authorList>
    </citation>
    <scope>NUCLEOTIDE SEQUENCE [LARGE SCALE GENOMIC DNA]</scope>
    <source>
        <strain evidence="2 3">DSM 22179</strain>
    </source>
</reference>
<name>A0A212U5I7_9MICO</name>
<keyword evidence="1" id="KW-0472">Membrane</keyword>
<keyword evidence="1" id="KW-0812">Transmembrane</keyword>
<dbReference type="RefSeq" id="WP_088818974.1">
    <property type="nucleotide sequence ID" value="NZ_FYEZ01000003.1"/>
</dbReference>
<protein>
    <submittedName>
        <fullName evidence="2">Uncharacterized protein</fullName>
    </submittedName>
</protein>